<gene>
    <name evidence="1" type="ORF">DNFV4_00071</name>
</gene>
<accession>A0AA86MPH8</accession>
<dbReference type="AlphaFoldDB" id="A0AA86MPH8"/>
<proteinExistence type="predicted"/>
<organism evidence="1 2">
    <name type="scientific">Nitrospira tepida</name>
    <dbReference type="NCBI Taxonomy" id="2973512"/>
    <lineage>
        <taxon>Bacteria</taxon>
        <taxon>Pseudomonadati</taxon>
        <taxon>Nitrospirota</taxon>
        <taxon>Nitrospiria</taxon>
        <taxon>Nitrospirales</taxon>
        <taxon>Nitrospiraceae</taxon>
        <taxon>Nitrospira</taxon>
    </lineage>
</organism>
<evidence type="ECO:0000313" key="2">
    <source>
        <dbReference type="Proteomes" id="UP001179121"/>
    </source>
</evidence>
<reference evidence="1" key="1">
    <citation type="submission" date="2022-10" db="EMBL/GenBank/DDBJ databases">
        <authorList>
            <person name="Koch H."/>
        </authorList>
    </citation>
    <scope>NUCLEOTIDE SEQUENCE</scope>
    <source>
        <strain evidence="1">DNF</strain>
    </source>
</reference>
<dbReference type="KEGG" id="nti:DNFV4_00071"/>
<protein>
    <submittedName>
        <fullName evidence="1">Uncharacterized protein</fullName>
    </submittedName>
</protein>
<dbReference type="Proteomes" id="UP001179121">
    <property type="component" value="Chromosome"/>
</dbReference>
<evidence type="ECO:0000313" key="1">
    <source>
        <dbReference type="EMBL" id="CAI4029653.1"/>
    </source>
</evidence>
<dbReference type="RefSeq" id="WP_289266690.1">
    <property type="nucleotide sequence ID" value="NZ_OX365700.1"/>
</dbReference>
<sequence length="162" mass="18056">MRKWKDIGYAAGLAVVFLVGLFAGETAQAGEIRWVASEMMPPRWAIWQPNQVMMDDEDLKGGLTFILENPTKEEHAFAVRGMFEMTAEKSTEALAPGEEAGMVYHLKPIRVSVPPGETKRIIVSTAQFEGARVSGPGLLFRVWCPLHKDWHLGGHIYFVGSR</sequence>
<keyword evidence="2" id="KW-1185">Reference proteome</keyword>
<dbReference type="EMBL" id="OX365700">
    <property type="protein sequence ID" value="CAI4029653.1"/>
    <property type="molecule type" value="Genomic_DNA"/>
</dbReference>
<name>A0AA86MPH8_9BACT</name>